<proteinExistence type="predicted"/>
<sequence>MTMQKRGIITFNRITFQQEIDVKYLSEIFQKRPYRDNDGLGFTKVEIIDNVLEATLLKRTPTSIVDYDPASGEFIERDIFIFEDISFCIDFTNNLIYTFFSSGKLNKIKVALREFLQNNIAYTNLELSPIMLVDDLSDSDFECSIKEIAIRKFVYEQGAYGRYVAKIMDSQVGEKLLEDYSDEIQKITIDVTSNQFEDFSLTISTNNTLAVKSDEDDFYGIIDTIKKIIK</sequence>
<protein>
    <submittedName>
        <fullName evidence="1">Uncharacterized protein</fullName>
    </submittedName>
</protein>
<dbReference type="EMBL" id="VVUY01000005">
    <property type="protein sequence ID" value="KAA2561776.1"/>
    <property type="molecule type" value="Genomic_DNA"/>
</dbReference>
<evidence type="ECO:0000313" key="2">
    <source>
        <dbReference type="Proteomes" id="UP000323119"/>
    </source>
</evidence>
<dbReference type="Proteomes" id="UP000323119">
    <property type="component" value="Unassembled WGS sequence"/>
</dbReference>
<dbReference type="AlphaFoldDB" id="A0A9P3ZIT3"/>
<evidence type="ECO:0000313" key="1">
    <source>
        <dbReference type="EMBL" id="KAA2561776.1"/>
    </source>
</evidence>
<reference evidence="1 2" key="1">
    <citation type="journal article" date="2019" name="Nat. Med.">
        <title>A library of human gut bacterial isolates paired with longitudinal multiomics data enables mechanistic microbiome research.</title>
        <authorList>
            <person name="Poyet M."/>
            <person name="Groussin M."/>
            <person name="Gibbons S.M."/>
            <person name="Avila-Pacheco J."/>
            <person name="Jiang X."/>
            <person name="Kearney S.M."/>
            <person name="Perrotta A.R."/>
            <person name="Berdy B."/>
            <person name="Zhao S."/>
            <person name="Lieberman T.D."/>
            <person name="Swanson P.K."/>
            <person name="Smith M."/>
            <person name="Roesemann S."/>
            <person name="Alexander J.E."/>
            <person name="Rich S.A."/>
            <person name="Livny J."/>
            <person name="Vlamakis H."/>
            <person name="Clish C."/>
            <person name="Bullock K."/>
            <person name="Deik A."/>
            <person name="Scott J."/>
            <person name="Pierce K.A."/>
            <person name="Xavier R.J."/>
            <person name="Alm E.J."/>
        </authorList>
    </citation>
    <scope>NUCLEOTIDE SEQUENCE [LARGE SCALE GENOMIC DNA]</scope>
    <source>
        <strain evidence="1 2">BIOML-A204</strain>
    </source>
</reference>
<dbReference type="RefSeq" id="WP_055202289.1">
    <property type="nucleotide sequence ID" value="NZ_JBDMOQ010000004.1"/>
</dbReference>
<accession>A0A9P3ZIT3</accession>
<organism evidence="1 2">
    <name type="scientific">Alistipes onderdonkii</name>
    <dbReference type="NCBI Taxonomy" id="328813"/>
    <lineage>
        <taxon>Bacteria</taxon>
        <taxon>Pseudomonadati</taxon>
        <taxon>Bacteroidota</taxon>
        <taxon>Bacteroidia</taxon>
        <taxon>Bacteroidales</taxon>
        <taxon>Rikenellaceae</taxon>
        <taxon>Alistipes</taxon>
    </lineage>
</organism>
<name>A0A9P3ZIT3_9BACT</name>
<comment type="caution">
    <text evidence="1">The sequence shown here is derived from an EMBL/GenBank/DDBJ whole genome shotgun (WGS) entry which is preliminary data.</text>
</comment>
<gene>
    <name evidence="1" type="ORF">F2S36_07470</name>
</gene>